<feature type="domain" description="PAS" evidence="2">
    <location>
        <begin position="72"/>
        <end position="144"/>
    </location>
</feature>
<dbReference type="InterPro" id="IPR000700">
    <property type="entry name" value="PAS-assoc_C"/>
</dbReference>
<organism evidence="6 7">
    <name type="scientific">Falsibacillus albus</name>
    <dbReference type="NCBI Taxonomy" id="2478915"/>
    <lineage>
        <taxon>Bacteria</taxon>
        <taxon>Bacillati</taxon>
        <taxon>Bacillota</taxon>
        <taxon>Bacilli</taxon>
        <taxon>Bacillales</taxon>
        <taxon>Bacillaceae</taxon>
        <taxon>Falsibacillus</taxon>
    </lineage>
</organism>
<dbReference type="AlphaFoldDB" id="A0A3L7JTQ4"/>
<dbReference type="InterPro" id="IPR000014">
    <property type="entry name" value="PAS"/>
</dbReference>
<dbReference type="InterPro" id="IPR001633">
    <property type="entry name" value="EAL_dom"/>
</dbReference>
<dbReference type="SMART" id="SM00267">
    <property type="entry name" value="GGDEF"/>
    <property type="match status" value="1"/>
</dbReference>
<dbReference type="NCBIfam" id="TIGR00229">
    <property type="entry name" value="sensory_box"/>
    <property type="match status" value="2"/>
</dbReference>
<evidence type="ECO:0000259" key="3">
    <source>
        <dbReference type="PROSITE" id="PS50113"/>
    </source>
</evidence>
<keyword evidence="1" id="KW-0472">Membrane</keyword>
<evidence type="ECO:0000259" key="2">
    <source>
        <dbReference type="PROSITE" id="PS50112"/>
    </source>
</evidence>
<feature type="domain" description="PAC" evidence="3">
    <location>
        <begin position="266"/>
        <end position="316"/>
    </location>
</feature>
<dbReference type="PROSITE" id="PS50883">
    <property type="entry name" value="EAL"/>
    <property type="match status" value="1"/>
</dbReference>
<dbReference type="Gene3D" id="3.30.450.20">
    <property type="entry name" value="PAS domain"/>
    <property type="match status" value="2"/>
</dbReference>
<keyword evidence="1" id="KW-1133">Transmembrane helix</keyword>
<dbReference type="SMART" id="SM00052">
    <property type="entry name" value="EAL"/>
    <property type="match status" value="1"/>
</dbReference>
<dbReference type="OrthoDB" id="9759607at2"/>
<dbReference type="Gene3D" id="3.30.70.270">
    <property type="match status" value="1"/>
</dbReference>
<feature type="domain" description="PAC" evidence="3">
    <location>
        <begin position="146"/>
        <end position="198"/>
    </location>
</feature>
<evidence type="ECO:0000259" key="4">
    <source>
        <dbReference type="PROSITE" id="PS50883"/>
    </source>
</evidence>
<protein>
    <submittedName>
        <fullName evidence="6">EAL domain-containing protein</fullName>
    </submittedName>
</protein>
<dbReference type="InterPro" id="IPR001610">
    <property type="entry name" value="PAC"/>
</dbReference>
<evidence type="ECO:0000256" key="1">
    <source>
        <dbReference type="SAM" id="Phobius"/>
    </source>
</evidence>
<dbReference type="FunFam" id="3.20.20.450:FF:000001">
    <property type="entry name" value="Cyclic di-GMP phosphodiesterase yahA"/>
    <property type="match status" value="1"/>
</dbReference>
<dbReference type="Pfam" id="PF13426">
    <property type="entry name" value="PAS_9"/>
    <property type="match status" value="1"/>
</dbReference>
<feature type="domain" description="EAL" evidence="4">
    <location>
        <begin position="487"/>
        <end position="738"/>
    </location>
</feature>
<reference evidence="6 7" key="1">
    <citation type="submission" date="2018-10" db="EMBL/GenBank/DDBJ databases">
        <title>Falsibacillus sp. genome draft.</title>
        <authorList>
            <person name="Shi S."/>
        </authorList>
    </citation>
    <scope>NUCLEOTIDE SEQUENCE [LARGE SCALE GENOMIC DNA]</scope>
    <source>
        <strain evidence="6 7">GY 10110</strain>
    </source>
</reference>
<comment type="caution">
    <text evidence="6">The sequence shown here is derived from an EMBL/GenBank/DDBJ whole genome shotgun (WGS) entry which is preliminary data.</text>
</comment>
<dbReference type="RefSeq" id="WP_121681299.1">
    <property type="nucleotide sequence ID" value="NZ_RCVZ01000010.1"/>
</dbReference>
<dbReference type="Pfam" id="PF00563">
    <property type="entry name" value="EAL"/>
    <property type="match status" value="1"/>
</dbReference>
<evidence type="ECO:0000259" key="5">
    <source>
        <dbReference type="PROSITE" id="PS50887"/>
    </source>
</evidence>
<dbReference type="Pfam" id="PF00990">
    <property type="entry name" value="GGDEF"/>
    <property type="match status" value="1"/>
</dbReference>
<dbReference type="InterPro" id="IPR035919">
    <property type="entry name" value="EAL_sf"/>
</dbReference>
<dbReference type="InterPro" id="IPR052155">
    <property type="entry name" value="Biofilm_reg_signaling"/>
</dbReference>
<feature type="transmembrane region" description="Helical" evidence="1">
    <location>
        <begin position="12"/>
        <end position="29"/>
    </location>
</feature>
<keyword evidence="1" id="KW-0812">Transmembrane</keyword>
<dbReference type="NCBIfam" id="TIGR00254">
    <property type="entry name" value="GGDEF"/>
    <property type="match status" value="1"/>
</dbReference>
<dbReference type="PANTHER" id="PTHR44757">
    <property type="entry name" value="DIGUANYLATE CYCLASE DGCP"/>
    <property type="match status" value="1"/>
</dbReference>
<dbReference type="CDD" id="cd00130">
    <property type="entry name" value="PAS"/>
    <property type="match status" value="2"/>
</dbReference>
<dbReference type="Proteomes" id="UP000276770">
    <property type="component" value="Unassembled WGS sequence"/>
</dbReference>
<dbReference type="SMART" id="SM00091">
    <property type="entry name" value="PAS"/>
    <property type="match status" value="2"/>
</dbReference>
<dbReference type="SMART" id="SM00086">
    <property type="entry name" value="PAC"/>
    <property type="match status" value="2"/>
</dbReference>
<dbReference type="PROSITE" id="PS50113">
    <property type="entry name" value="PAC"/>
    <property type="match status" value="2"/>
</dbReference>
<dbReference type="SUPFAM" id="SSF141868">
    <property type="entry name" value="EAL domain-like"/>
    <property type="match status" value="1"/>
</dbReference>
<dbReference type="PROSITE" id="PS50887">
    <property type="entry name" value="GGDEF"/>
    <property type="match status" value="1"/>
</dbReference>
<dbReference type="InterPro" id="IPR035965">
    <property type="entry name" value="PAS-like_dom_sf"/>
</dbReference>
<evidence type="ECO:0000313" key="7">
    <source>
        <dbReference type="Proteomes" id="UP000276770"/>
    </source>
</evidence>
<dbReference type="CDD" id="cd01948">
    <property type="entry name" value="EAL"/>
    <property type="match status" value="1"/>
</dbReference>
<name>A0A3L7JTQ4_9BACI</name>
<feature type="domain" description="GGDEF" evidence="5">
    <location>
        <begin position="346"/>
        <end position="478"/>
    </location>
</feature>
<dbReference type="PROSITE" id="PS50112">
    <property type="entry name" value="PAS"/>
    <property type="match status" value="1"/>
</dbReference>
<dbReference type="InterPro" id="IPR043128">
    <property type="entry name" value="Rev_trsase/Diguanyl_cyclase"/>
</dbReference>
<dbReference type="PANTHER" id="PTHR44757:SF2">
    <property type="entry name" value="BIOFILM ARCHITECTURE MAINTENANCE PROTEIN MBAA"/>
    <property type="match status" value="1"/>
</dbReference>
<dbReference type="InterPro" id="IPR000160">
    <property type="entry name" value="GGDEF_dom"/>
</dbReference>
<dbReference type="Gene3D" id="3.20.20.450">
    <property type="entry name" value="EAL domain"/>
    <property type="match status" value="1"/>
</dbReference>
<dbReference type="InterPro" id="IPR029787">
    <property type="entry name" value="Nucleotide_cyclase"/>
</dbReference>
<evidence type="ECO:0000313" key="6">
    <source>
        <dbReference type="EMBL" id="RLQ94208.1"/>
    </source>
</evidence>
<proteinExistence type="predicted"/>
<accession>A0A3L7JTQ4</accession>
<dbReference type="SUPFAM" id="SSF55785">
    <property type="entry name" value="PYP-like sensor domain (PAS domain)"/>
    <property type="match status" value="2"/>
</dbReference>
<dbReference type="CDD" id="cd01949">
    <property type="entry name" value="GGDEF"/>
    <property type="match status" value="1"/>
</dbReference>
<sequence>MNFNQHSQRRKIIIIFSIVVFIECMNLILEEFYTSVHIYTVFLQMILLGATVALFRFMIKGTTEASKELSNSNQNLNSIFDSLDVAIWSHDLKSNILLITPGINKLYGHTLEEFYQDNQLWRKVIHPEDLYVLEEREDTLNSGEPCTSFYRIIRPDGRVRWIQDRGIPTIDENGILVYFTSVLFDITDRKESEDRYRSLVEMSPDIIAVLTDRKFDYINEAGSKLFGAASPSEIIGKDISSFARKEDIKYVSKKISEDWKDDLDKFRIEVSVFRLDGKSIDVEISIMPILYGGNPAIQLVGRDITTRKKAQKTIHQMAYYDSLTGLPNRNKFMQYLNETIKDTSEEPFAVLFLDLDRFKVINDTKGHSTGDMLLKKVAILLKGIIRNQGIVFRQGGDEFIIILKDVDHGQVDQFAREILHRFSQPIMIEEQEFFVTPSIGISLYPMDGREQESLLKHADTAMYVAKERGKNNYHFYDSALDQITSRKMELENGLRRALELDELRIFYQPKVQMDTGDILGVEALLRWEHPILGLISPAEFIPIAEETGLIIPIGKWVLRNAIEQSIYWENTGIGTIPVAVNISVRQIKDEDFVVDVKEILEATSFVPSCLELEITESIMQDFNRSTHVLKQLKQLGLNISMDDFGTGYSSLNNLRHLPINSIKIDKSFVDDIINFNGSIVRAIIDMAENMDFNIIAEGVETKEQVKFLLDNSCFTGQGYYFSKPLPAGDLEKYIIQCSSITAG</sequence>
<dbReference type="SUPFAM" id="SSF55073">
    <property type="entry name" value="Nucleotide cyclase"/>
    <property type="match status" value="1"/>
</dbReference>
<dbReference type="EMBL" id="RCVZ01000010">
    <property type="protein sequence ID" value="RLQ94208.1"/>
    <property type="molecule type" value="Genomic_DNA"/>
</dbReference>
<keyword evidence="7" id="KW-1185">Reference proteome</keyword>
<dbReference type="Pfam" id="PF08447">
    <property type="entry name" value="PAS_3"/>
    <property type="match status" value="1"/>
</dbReference>
<gene>
    <name evidence="6" type="ORF">D9X91_14170</name>
</gene>
<dbReference type="InterPro" id="IPR013655">
    <property type="entry name" value="PAS_fold_3"/>
</dbReference>
<dbReference type="FunFam" id="3.30.70.270:FF:000001">
    <property type="entry name" value="Diguanylate cyclase domain protein"/>
    <property type="match status" value="1"/>
</dbReference>